<dbReference type="RefSeq" id="WP_227320970.1">
    <property type="nucleotide sequence ID" value="NZ_JAESVB010000003.1"/>
</dbReference>
<evidence type="ECO:0000259" key="5">
    <source>
        <dbReference type="PROSITE" id="PS50931"/>
    </source>
</evidence>
<keyword evidence="4" id="KW-0804">Transcription</keyword>
<dbReference type="Proteomes" id="UP000708298">
    <property type="component" value="Unassembled WGS sequence"/>
</dbReference>
<dbReference type="PANTHER" id="PTHR30118:SF15">
    <property type="entry name" value="TRANSCRIPTIONAL REGULATORY PROTEIN"/>
    <property type="match status" value="1"/>
</dbReference>
<dbReference type="EMBL" id="JAESVB010000003">
    <property type="protein sequence ID" value="MCB8875307.1"/>
    <property type="molecule type" value="Genomic_DNA"/>
</dbReference>
<evidence type="ECO:0000256" key="3">
    <source>
        <dbReference type="ARBA" id="ARBA00023125"/>
    </source>
</evidence>
<dbReference type="GO" id="GO:0003700">
    <property type="term" value="F:DNA-binding transcription factor activity"/>
    <property type="evidence" value="ECO:0007669"/>
    <property type="project" value="InterPro"/>
</dbReference>
<keyword evidence="2" id="KW-0805">Transcription regulation</keyword>
<dbReference type="Gene3D" id="1.10.10.10">
    <property type="entry name" value="Winged helix-like DNA-binding domain superfamily/Winged helix DNA-binding domain"/>
    <property type="match status" value="1"/>
</dbReference>
<evidence type="ECO:0000313" key="7">
    <source>
        <dbReference type="Proteomes" id="UP000708298"/>
    </source>
</evidence>
<name>A0A963YRL3_9PROT</name>
<dbReference type="AlphaFoldDB" id="A0A963YRL3"/>
<dbReference type="SUPFAM" id="SSF53850">
    <property type="entry name" value="Periplasmic binding protein-like II"/>
    <property type="match status" value="1"/>
</dbReference>
<accession>A0A963YRL3</accession>
<dbReference type="SUPFAM" id="SSF46785">
    <property type="entry name" value="Winged helix' DNA-binding domain"/>
    <property type="match status" value="1"/>
</dbReference>
<sequence>MRLRQVDLNLLNVFDAVMRFRSVTQAAESLALSPSAVSHALARLRLALKDDLFIRDDQGMTPTPRALALAGGIQDGLSLLARTLDAEPFLPSDSIRTFRIAAGDYATAFLLPPLMRRLLREAPLIDLRVMPVNRTDVGRLLNTGAVDLVIGWFDHLPPDLSRQLLVRDSGGLVVRAGHPLTEGVPTFARAAAFPHVVVDLTGEADGRGDGFFDDRGMIRRVWMERLVLHSREDASNAARVALSVPHFTSIPFLLRDTDLVATLPRRLADWATADGGLVYLGPLLAPEEVDVEIIWHNRTDQDAGLAWLRRTLIEANQAPA</sequence>
<keyword evidence="3" id="KW-0238">DNA-binding</keyword>
<protein>
    <submittedName>
        <fullName evidence="6">LysR family transcriptional regulator</fullName>
    </submittedName>
</protein>
<reference evidence="6" key="2">
    <citation type="submission" date="2021-01" db="EMBL/GenBank/DDBJ databases">
        <authorList>
            <person name="Mieszkin S."/>
            <person name="Pouder E."/>
            <person name="Alain K."/>
        </authorList>
    </citation>
    <scope>NUCLEOTIDE SEQUENCE</scope>
    <source>
        <strain evidence="6">HW T2.11</strain>
    </source>
</reference>
<evidence type="ECO:0000313" key="6">
    <source>
        <dbReference type="EMBL" id="MCB8875307.1"/>
    </source>
</evidence>
<evidence type="ECO:0000256" key="2">
    <source>
        <dbReference type="ARBA" id="ARBA00023015"/>
    </source>
</evidence>
<dbReference type="Pfam" id="PF03466">
    <property type="entry name" value="LysR_substrate"/>
    <property type="match status" value="1"/>
</dbReference>
<dbReference type="InterPro" id="IPR036390">
    <property type="entry name" value="WH_DNA-bd_sf"/>
</dbReference>
<dbReference type="InterPro" id="IPR000847">
    <property type="entry name" value="LysR_HTH_N"/>
</dbReference>
<organism evidence="6 7">
    <name type="scientific">Acidisoma silvae</name>
    <dbReference type="NCBI Taxonomy" id="2802396"/>
    <lineage>
        <taxon>Bacteria</taxon>
        <taxon>Pseudomonadati</taxon>
        <taxon>Pseudomonadota</taxon>
        <taxon>Alphaproteobacteria</taxon>
        <taxon>Acetobacterales</taxon>
        <taxon>Acidocellaceae</taxon>
        <taxon>Acidisoma</taxon>
    </lineage>
</organism>
<keyword evidence="7" id="KW-1185">Reference proteome</keyword>
<dbReference type="InterPro" id="IPR005119">
    <property type="entry name" value="LysR_subst-bd"/>
</dbReference>
<reference evidence="6" key="1">
    <citation type="journal article" date="2021" name="Microorganisms">
        <title>Acidisoma silvae sp. nov. and Acidisomacellulosilytica sp. nov., Two Acidophilic Bacteria Isolated from Decaying Wood, Hydrolyzing Cellulose and Producing Poly-3-hydroxybutyrate.</title>
        <authorList>
            <person name="Mieszkin S."/>
            <person name="Pouder E."/>
            <person name="Uroz S."/>
            <person name="Simon-Colin C."/>
            <person name="Alain K."/>
        </authorList>
    </citation>
    <scope>NUCLEOTIDE SEQUENCE</scope>
    <source>
        <strain evidence="6">HW T2.11</strain>
    </source>
</reference>
<comment type="similarity">
    <text evidence="1">Belongs to the LysR transcriptional regulatory family.</text>
</comment>
<dbReference type="Gene3D" id="3.40.190.10">
    <property type="entry name" value="Periplasmic binding protein-like II"/>
    <property type="match status" value="2"/>
</dbReference>
<comment type="caution">
    <text evidence="6">The sequence shown here is derived from an EMBL/GenBank/DDBJ whole genome shotgun (WGS) entry which is preliminary data.</text>
</comment>
<dbReference type="InterPro" id="IPR050389">
    <property type="entry name" value="LysR-type_TF"/>
</dbReference>
<proteinExistence type="inferred from homology"/>
<dbReference type="InterPro" id="IPR036388">
    <property type="entry name" value="WH-like_DNA-bd_sf"/>
</dbReference>
<dbReference type="Pfam" id="PF00126">
    <property type="entry name" value="HTH_1"/>
    <property type="match status" value="1"/>
</dbReference>
<evidence type="ECO:0000256" key="1">
    <source>
        <dbReference type="ARBA" id="ARBA00009437"/>
    </source>
</evidence>
<dbReference type="PROSITE" id="PS50931">
    <property type="entry name" value="HTH_LYSR"/>
    <property type="match status" value="1"/>
</dbReference>
<dbReference type="PANTHER" id="PTHR30118">
    <property type="entry name" value="HTH-TYPE TRANSCRIPTIONAL REGULATOR LEUO-RELATED"/>
    <property type="match status" value="1"/>
</dbReference>
<evidence type="ECO:0000256" key="4">
    <source>
        <dbReference type="ARBA" id="ARBA00023163"/>
    </source>
</evidence>
<gene>
    <name evidence="6" type="ORF">ASILVAE211_08960</name>
</gene>
<dbReference type="GO" id="GO:0003677">
    <property type="term" value="F:DNA binding"/>
    <property type="evidence" value="ECO:0007669"/>
    <property type="project" value="UniProtKB-KW"/>
</dbReference>
<feature type="domain" description="HTH lysR-type" evidence="5">
    <location>
        <begin position="6"/>
        <end position="63"/>
    </location>
</feature>